<evidence type="ECO:0000313" key="13">
    <source>
        <dbReference type="Proteomes" id="UP000256779"/>
    </source>
</evidence>
<evidence type="ECO:0000313" key="12">
    <source>
        <dbReference type="EMBL" id="RED93380.1"/>
    </source>
</evidence>
<evidence type="ECO:0000256" key="7">
    <source>
        <dbReference type="ARBA" id="ARBA00023204"/>
    </source>
</evidence>
<evidence type="ECO:0000256" key="9">
    <source>
        <dbReference type="PIRNR" id="PIRNR003128"/>
    </source>
</evidence>
<keyword evidence="5 9" id="KW-0227">DNA damage</keyword>
<evidence type="ECO:0000259" key="11">
    <source>
        <dbReference type="Pfam" id="PF02463"/>
    </source>
</evidence>
<keyword evidence="13" id="KW-1185">Reference proteome</keyword>
<dbReference type="InterPro" id="IPR003395">
    <property type="entry name" value="RecF/RecN/SMC_N"/>
</dbReference>
<comment type="caution">
    <text evidence="12">The sequence shown here is derived from an EMBL/GenBank/DDBJ whole genome shotgun (WGS) entry which is preliminary data.</text>
</comment>
<evidence type="ECO:0000256" key="2">
    <source>
        <dbReference type="ARBA" id="ARBA00009441"/>
    </source>
</evidence>
<dbReference type="GO" id="GO:0006310">
    <property type="term" value="P:DNA recombination"/>
    <property type="evidence" value="ECO:0007669"/>
    <property type="project" value="InterPro"/>
</dbReference>
<evidence type="ECO:0000256" key="4">
    <source>
        <dbReference type="ARBA" id="ARBA00022741"/>
    </source>
</evidence>
<dbReference type="CDD" id="cd03241">
    <property type="entry name" value="ABC_RecN"/>
    <property type="match status" value="2"/>
</dbReference>
<comment type="function">
    <text evidence="1 9">May be involved in recombinational repair of damaged DNA.</text>
</comment>
<proteinExistence type="inferred from homology"/>
<comment type="similarity">
    <text evidence="2 9">Belongs to the RecN family.</text>
</comment>
<dbReference type="Gene3D" id="3.40.50.300">
    <property type="entry name" value="P-loop containing nucleotide triphosphate hydrolases"/>
    <property type="match status" value="2"/>
</dbReference>
<dbReference type="GO" id="GO:0005524">
    <property type="term" value="F:ATP binding"/>
    <property type="evidence" value="ECO:0007669"/>
    <property type="project" value="UniProtKB-KW"/>
</dbReference>
<accession>A0A3D9KX84</accession>
<dbReference type="PIRSF" id="PIRSF003128">
    <property type="entry name" value="RecN"/>
    <property type="match status" value="1"/>
</dbReference>
<sequence length="551" mass="61226">MIRSLSIKNYALIQALEMTPSPNLNIITGETGAGKSIMLGAVGLLLGNRADTKALFSDDEKCIIEGVFDIGGYQLQSLFDEADLDFDQECIIRREISPSGKSRAFVNDTPVTLDILKKLGVHLMDIHSQHETLHLGSNLYQLEILDIFSGHQNLLADYKKAYRTYKQAEKHFQELTQKASNSAQDADYKQFLFDELQSADLEADEQSQLEDELKLLEHAEEIKVNLGQLTQALDESEYSVINQLKESLPLLSAIKGFSENLESLHLRLDSALIEIEDVAREITMEQDRVELDPERLQLIKDRLDLLFRLQQKHQAADTSDLISLRDRLGQELAQVLNIDEEIAKAETQLSEAEKNARALAQKLSTSRKKHADSFANAIKSLIKKLGIENGEINITISPADLAPTGGDLVEFLFSANKGVAPREIKHVASGGEFSRLIFAIKYLLADKTAMPTIIFDEIDTGVSGEIALQMVNMMKQMAANHQVISISHLPQFAAGGDAHYFVYKDHSSDKSVSRIKKLHNDERVMAIAQMIGGEKPGESALQSARELLGTT</sequence>
<dbReference type="SUPFAM" id="SSF52540">
    <property type="entry name" value="P-loop containing nucleoside triphosphate hydrolases"/>
    <property type="match status" value="2"/>
</dbReference>
<organism evidence="12 13">
    <name type="scientific">Marinoscillum furvescens DSM 4134</name>
    <dbReference type="NCBI Taxonomy" id="1122208"/>
    <lineage>
        <taxon>Bacteria</taxon>
        <taxon>Pseudomonadati</taxon>
        <taxon>Bacteroidota</taxon>
        <taxon>Cytophagia</taxon>
        <taxon>Cytophagales</taxon>
        <taxon>Reichenbachiellaceae</taxon>
        <taxon>Marinoscillum</taxon>
    </lineage>
</organism>
<dbReference type="InterPro" id="IPR027417">
    <property type="entry name" value="P-loop_NTPase"/>
</dbReference>
<dbReference type="NCBIfam" id="TIGR00634">
    <property type="entry name" value="recN"/>
    <property type="match status" value="1"/>
</dbReference>
<gene>
    <name evidence="12" type="ORF">C7460_12525</name>
</gene>
<protein>
    <recommendedName>
        <fullName evidence="3 9">DNA repair protein RecN</fullName>
    </recommendedName>
    <alternativeName>
        <fullName evidence="8 9">Recombination protein N</fullName>
    </alternativeName>
</protein>
<dbReference type="EMBL" id="QREG01000025">
    <property type="protein sequence ID" value="RED93380.1"/>
    <property type="molecule type" value="Genomic_DNA"/>
</dbReference>
<dbReference type="OrthoDB" id="9806954at2"/>
<keyword evidence="7 9" id="KW-0234">DNA repair</keyword>
<evidence type="ECO:0000256" key="5">
    <source>
        <dbReference type="ARBA" id="ARBA00022763"/>
    </source>
</evidence>
<name>A0A3D9KX84_MARFU</name>
<dbReference type="PANTHER" id="PTHR11059">
    <property type="entry name" value="DNA REPAIR PROTEIN RECN"/>
    <property type="match status" value="1"/>
</dbReference>
<dbReference type="Proteomes" id="UP000256779">
    <property type="component" value="Unassembled WGS sequence"/>
</dbReference>
<evidence type="ECO:0000256" key="8">
    <source>
        <dbReference type="ARBA" id="ARBA00033408"/>
    </source>
</evidence>
<dbReference type="Pfam" id="PF02463">
    <property type="entry name" value="SMC_N"/>
    <property type="match status" value="1"/>
</dbReference>
<evidence type="ECO:0000256" key="6">
    <source>
        <dbReference type="ARBA" id="ARBA00022840"/>
    </source>
</evidence>
<evidence type="ECO:0000256" key="10">
    <source>
        <dbReference type="SAM" id="Coils"/>
    </source>
</evidence>
<dbReference type="InterPro" id="IPR004604">
    <property type="entry name" value="DNA_recomb/repair_RecN"/>
</dbReference>
<feature type="domain" description="RecF/RecN/SMC N-terminal" evidence="11">
    <location>
        <begin position="2"/>
        <end position="506"/>
    </location>
</feature>
<keyword evidence="4" id="KW-0547">Nucleotide-binding</keyword>
<dbReference type="PANTHER" id="PTHR11059:SF0">
    <property type="entry name" value="DNA REPAIR PROTEIN RECN"/>
    <property type="match status" value="1"/>
</dbReference>
<evidence type="ECO:0000256" key="3">
    <source>
        <dbReference type="ARBA" id="ARBA00021315"/>
    </source>
</evidence>
<dbReference type="AlphaFoldDB" id="A0A3D9KX84"/>
<dbReference type="GO" id="GO:0043590">
    <property type="term" value="C:bacterial nucleoid"/>
    <property type="evidence" value="ECO:0007669"/>
    <property type="project" value="TreeGrafter"/>
</dbReference>
<dbReference type="GO" id="GO:0006281">
    <property type="term" value="P:DNA repair"/>
    <property type="evidence" value="ECO:0007669"/>
    <property type="project" value="UniProtKB-KW"/>
</dbReference>
<evidence type="ECO:0000256" key="1">
    <source>
        <dbReference type="ARBA" id="ARBA00003618"/>
    </source>
</evidence>
<keyword evidence="6" id="KW-0067">ATP-binding</keyword>
<dbReference type="GO" id="GO:0009432">
    <property type="term" value="P:SOS response"/>
    <property type="evidence" value="ECO:0007669"/>
    <property type="project" value="TreeGrafter"/>
</dbReference>
<feature type="coiled-coil region" evidence="10">
    <location>
        <begin position="335"/>
        <end position="369"/>
    </location>
</feature>
<feature type="coiled-coil region" evidence="10">
    <location>
        <begin position="158"/>
        <end position="219"/>
    </location>
</feature>
<keyword evidence="10" id="KW-0175">Coiled coil</keyword>
<dbReference type="RefSeq" id="WP_115869917.1">
    <property type="nucleotide sequence ID" value="NZ_QREG01000025.1"/>
</dbReference>
<reference evidence="12 13" key="1">
    <citation type="submission" date="2018-07" db="EMBL/GenBank/DDBJ databases">
        <title>Genomic Encyclopedia of Type Strains, Phase IV (KMG-IV): sequencing the most valuable type-strain genomes for metagenomic binning, comparative biology and taxonomic classification.</title>
        <authorList>
            <person name="Goeker M."/>
        </authorList>
    </citation>
    <scope>NUCLEOTIDE SEQUENCE [LARGE SCALE GENOMIC DNA]</scope>
    <source>
        <strain evidence="12 13">DSM 4134</strain>
    </source>
</reference>